<evidence type="ECO:0000313" key="9">
    <source>
        <dbReference type="EMBL" id="QDV33212.1"/>
    </source>
</evidence>
<name>A0A518GXB7_9BACT</name>
<dbReference type="InterPro" id="IPR023494">
    <property type="entry name" value="Cyt_c_bgen_Ccs1/CcsB/ResB"/>
</dbReference>
<dbReference type="RefSeq" id="WP_145267610.1">
    <property type="nucleotide sequence ID" value="NZ_CP036426.1"/>
</dbReference>
<dbReference type="AlphaFoldDB" id="A0A518GXB7"/>
<evidence type="ECO:0000256" key="7">
    <source>
        <dbReference type="SAM" id="Phobius"/>
    </source>
</evidence>
<dbReference type="EMBL" id="CP036426">
    <property type="protein sequence ID" value="QDV33212.1"/>
    <property type="molecule type" value="Genomic_DNA"/>
</dbReference>
<feature type="domain" description="ResB-like" evidence="8">
    <location>
        <begin position="676"/>
        <end position="742"/>
    </location>
</feature>
<feature type="transmembrane region" description="Helical" evidence="7">
    <location>
        <begin position="77"/>
        <end position="99"/>
    </location>
</feature>
<comment type="subcellular location">
    <subcellularLocation>
        <location evidence="1">Membrane</location>
        <topology evidence="1">Multi-pass membrane protein</topology>
    </subcellularLocation>
</comment>
<dbReference type="GO" id="GO:0017004">
    <property type="term" value="P:cytochrome complex assembly"/>
    <property type="evidence" value="ECO:0007669"/>
    <property type="project" value="UniProtKB-KW"/>
</dbReference>
<keyword evidence="3" id="KW-0201">Cytochrome c-type biogenesis</keyword>
<evidence type="ECO:0000313" key="10">
    <source>
        <dbReference type="Proteomes" id="UP000317835"/>
    </source>
</evidence>
<dbReference type="PANTHER" id="PTHR31566">
    <property type="entry name" value="CYTOCHROME C BIOGENESIS PROTEIN CCS1, CHLOROPLASTIC"/>
    <property type="match status" value="1"/>
</dbReference>
<evidence type="ECO:0000256" key="3">
    <source>
        <dbReference type="ARBA" id="ARBA00022748"/>
    </source>
</evidence>
<proteinExistence type="predicted"/>
<dbReference type="Pfam" id="PF05140">
    <property type="entry name" value="ResB"/>
    <property type="match status" value="1"/>
</dbReference>
<dbReference type="InterPro" id="IPR007816">
    <property type="entry name" value="ResB-like_domain"/>
</dbReference>
<gene>
    <name evidence="9" type="primary">ccs1</name>
    <name evidence="9" type="ORF">ElP_10540</name>
</gene>
<feature type="region of interest" description="Disordered" evidence="6">
    <location>
        <begin position="1"/>
        <end position="26"/>
    </location>
</feature>
<evidence type="ECO:0000259" key="8">
    <source>
        <dbReference type="Pfam" id="PF05140"/>
    </source>
</evidence>
<feature type="transmembrane region" description="Helical" evidence="7">
    <location>
        <begin position="41"/>
        <end position="65"/>
    </location>
</feature>
<keyword evidence="5 7" id="KW-0472">Membrane</keyword>
<organism evidence="9 10">
    <name type="scientific">Tautonia plasticadhaerens</name>
    <dbReference type="NCBI Taxonomy" id="2527974"/>
    <lineage>
        <taxon>Bacteria</taxon>
        <taxon>Pseudomonadati</taxon>
        <taxon>Planctomycetota</taxon>
        <taxon>Planctomycetia</taxon>
        <taxon>Isosphaerales</taxon>
        <taxon>Isosphaeraceae</taxon>
        <taxon>Tautonia</taxon>
    </lineage>
</organism>
<evidence type="ECO:0000256" key="1">
    <source>
        <dbReference type="ARBA" id="ARBA00004141"/>
    </source>
</evidence>
<sequence length="819" mass="90484">MATVSKKPSSPNPKPSGSRRDGEDRADEGPILRAFNAAYRFLASLKLAVLSLSTLVIVLFIGMIYERNYGNAALQQYFYRTWWFGLLLAVLGINILCAATIRFPWKRRQTGFVVTHAGLIVVLVGSWFSFQAGDEGQVAMAEGDTSASLVRMNDYALRVRAVDSAAVGEADATLRELFAEVAGGHEHGEDHQAGDPQDAAIHDLQDRIVSAVEGGAPSPSALRGLASHPAVPAEFRDRLGRLSAEMSGESYSFPFFPGPREWPRERTETLTRPGDEFQLEVTAFLPSSRGKRIVEEVPFGGNPMIKIAMELTPPNALSPMDPLEDPFIEDDRRWIAADELFKRSVTSIGPARLVFQHVPGGIRGKEAANDFLGLPEKGTVESARLHYEDSKGRTRTAVFFPANETWSMPDGSTVQGRTATLTDSDLTATYNLSGALNDEGIFDRLRSTRFDVKPRGGEAPPRPITLGSFLLAIVENTKDEQMPLAEFSVRRSDGPEVIHWAVPIPNAALPPMSFTATDRPGLYEPAGTLVRISYYRPLEFDAGMQGLKGSVEVLGVGDDQLFFRTVNAEGIQNQGELELREKVDAFGGENRAMQAAFSVDEFHDSAVPKFTYVYQELPVNQAGQGIPAARVKLTRRGKSEERWVRLSTTTTLAPNARAIETFPLGDEIYTISYDVDRGDLPFSLRLIDFRRRFDPGTRQPSHYESDVLLYDEEQGIEGEKVTISMNEPLSHRGYTFYQSSFNPPTDASGEFVSVFQVRYDPTWQIIYGGCLLVVIGTFLQFYMRAGLFTDGGRLEREREARKRGESPDLGAPPAGQDEP</sequence>
<dbReference type="KEGG" id="tpla:ElP_10540"/>
<evidence type="ECO:0000256" key="4">
    <source>
        <dbReference type="ARBA" id="ARBA00022989"/>
    </source>
</evidence>
<feature type="transmembrane region" description="Helical" evidence="7">
    <location>
        <begin position="765"/>
        <end position="783"/>
    </location>
</feature>
<evidence type="ECO:0000256" key="2">
    <source>
        <dbReference type="ARBA" id="ARBA00022692"/>
    </source>
</evidence>
<protein>
    <submittedName>
        <fullName evidence="9">Cytochrome c biogenesis protein Ccs1</fullName>
    </submittedName>
</protein>
<dbReference type="Proteomes" id="UP000317835">
    <property type="component" value="Chromosome"/>
</dbReference>
<feature type="region of interest" description="Disordered" evidence="6">
    <location>
        <begin position="796"/>
        <end position="819"/>
    </location>
</feature>
<feature type="compositionally biased region" description="Basic and acidic residues" evidence="6">
    <location>
        <begin position="796"/>
        <end position="806"/>
    </location>
</feature>
<evidence type="ECO:0000256" key="6">
    <source>
        <dbReference type="SAM" id="MobiDB-lite"/>
    </source>
</evidence>
<keyword evidence="2 7" id="KW-0812">Transmembrane</keyword>
<dbReference type="GO" id="GO:0016020">
    <property type="term" value="C:membrane"/>
    <property type="evidence" value="ECO:0007669"/>
    <property type="project" value="UniProtKB-SubCell"/>
</dbReference>
<dbReference type="OrthoDB" id="219959at2"/>
<keyword evidence="4 7" id="KW-1133">Transmembrane helix</keyword>
<accession>A0A518GXB7</accession>
<feature type="transmembrane region" description="Helical" evidence="7">
    <location>
        <begin position="111"/>
        <end position="130"/>
    </location>
</feature>
<reference evidence="9 10" key="1">
    <citation type="submission" date="2019-02" db="EMBL/GenBank/DDBJ databases">
        <title>Deep-cultivation of Planctomycetes and their phenomic and genomic characterization uncovers novel biology.</title>
        <authorList>
            <person name="Wiegand S."/>
            <person name="Jogler M."/>
            <person name="Boedeker C."/>
            <person name="Pinto D."/>
            <person name="Vollmers J."/>
            <person name="Rivas-Marin E."/>
            <person name="Kohn T."/>
            <person name="Peeters S.H."/>
            <person name="Heuer A."/>
            <person name="Rast P."/>
            <person name="Oberbeckmann S."/>
            <person name="Bunk B."/>
            <person name="Jeske O."/>
            <person name="Meyerdierks A."/>
            <person name="Storesund J.E."/>
            <person name="Kallscheuer N."/>
            <person name="Luecker S."/>
            <person name="Lage O.M."/>
            <person name="Pohl T."/>
            <person name="Merkel B.J."/>
            <person name="Hornburger P."/>
            <person name="Mueller R.-W."/>
            <person name="Bruemmer F."/>
            <person name="Labrenz M."/>
            <person name="Spormann A.M."/>
            <person name="Op den Camp H."/>
            <person name="Overmann J."/>
            <person name="Amann R."/>
            <person name="Jetten M.S.M."/>
            <person name="Mascher T."/>
            <person name="Medema M.H."/>
            <person name="Devos D.P."/>
            <person name="Kaster A.-K."/>
            <person name="Ovreas L."/>
            <person name="Rohde M."/>
            <person name="Galperin M.Y."/>
            <person name="Jogler C."/>
        </authorList>
    </citation>
    <scope>NUCLEOTIDE SEQUENCE [LARGE SCALE GENOMIC DNA]</scope>
    <source>
        <strain evidence="9 10">ElP</strain>
    </source>
</reference>
<evidence type="ECO:0000256" key="5">
    <source>
        <dbReference type="ARBA" id="ARBA00023136"/>
    </source>
</evidence>
<keyword evidence="10" id="KW-1185">Reference proteome</keyword>